<proteinExistence type="predicted"/>
<dbReference type="CDD" id="cd06170">
    <property type="entry name" value="LuxR_C_like"/>
    <property type="match status" value="1"/>
</dbReference>
<dbReference type="HOGENOM" id="CLU_1336760_0_0_6"/>
<name>B1KQN6_SHEWM</name>
<gene>
    <name evidence="5" type="ordered locus">Swoo_1991</name>
</gene>
<dbReference type="InterPro" id="IPR036388">
    <property type="entry name" value="WH-like_DNA-bd_sf"/>
</dbReference>
<feature type="domain" description="HTH luxR-type" evidence="4">
    <location>
        <begin position="123"/>
        <end position="188"/>
    </location>
</feature>
<keyword evidence="6" id="KW-1185">Reference proteome</keyword>
<dbReference type="InterPro" id="IPR016032">
    <property type="entry name" value="Sig_transdc_resp-reg_C-effctor"/>
</dbReference>
<dbReference type="PANTHER" id="PTHR44688">
    <property type="entry name" value="DNA-BINDING TRANSCRIPTIONAL ACTIVATOR DEVR_DOSR"/>
    <property type="match status" value="1"/>
</dbReference>
<dbReference type="AlphaFoldDB" id="B1KQN6"/>
<keyword evidence="2" id="KW-0238">DNA-binding</keyword>
<dbReference type="eggNOG" id="COG2197">
    <property type="taxonomic scope" value="Bacteria"/>
</dbReference>
<keyword evidence="1" id="KW-0805">Transcription regulation</keyword>
<evidence type="ECO:0000313" key="5">
    <source>
        <dbReference type="EMBL" id="ACA86275.1"/>
    </source>
</evidence>
<organism evidence="5 6">
    <name type="scientific">Shewanella woodyi (strain ATCC 51908 / MS32)</name>
    <dbReference type="NCBI Taxonomy" id="392500"/>
    <lineage>
        <taxon>Bacteria</taxon>
        <taxon>Pseudomonadati</taxon>
        <taxon>Pseudomonadota</taxon>
        <taxon>Gammaproteobacteria</taxon>
        <taxon>Alteromonadales</taxon>
        <taxon>Shewanellaceae</taxon>
        <taxon>Shewanella</taxon>
    </lineage>
</organism>
<evidence type="ECO:0000313" key="6">
    <source>
        <dbReference type="Proteomes" id="UP000002168"/>
    </source>
</evidence>
<evidence type="ECO:0000259" key="4">
    <source>
        <dbReference type="PROSITE" id="PS50043"/>
    </source>
</evidence>
<dbReference type="RefSeq" id="WP_012324621.1">
    <property type="nucleotide sequence ID" value="NC_010506.1"/>
</dbReference>
<dbReference type="Proteomes" id="UP000002168">
    <property type="component" value="Chromosome"/>
</dbReference>
<dbReference type="InterPro" id="IPR000792">
    <property type="entry name" value="Tscrpt_reg_LuxR_C"/>
</dbReference>
<dbReference type="PROSITE" id="PS50043">
    <property type="entry name" value="HTH_LUXR_2"/>
    <property type="match status" value="1"/>
</dbReference>
<accession>B1KQN6</accession>
<dbReference type="Gene3D" id="1.10.10.10">
    <property type="entry name" value="Winged helix-like DNA-binding domain superfamily/Winged helix DNA-binding domain"/>
    <property type="match status" value="1"/>
</dbReference>
<reference evidence="5 6" key="1">
    <citation type="submission" date="2008-02" db="EMBL/GenBank/DDBJ databases">
        <title>Complete sequence of Shewanella woodyi ATCC 51908.</title>
        <authorList>
            <consortium name="US DOE Joint Genome Institute"/>
            <person name="Copeland A."/>
            <person name="Lucas S."/>
            <person name="Lapidus A."/>
            <person name="Glavina del Rio T."/>
            <person name="Dalin E."/>
            <person name="Tice H."/>
            <person name="Bruce D."/>
            <person name="Goodwin L."/>
            <person name="Pitluck S."/>
            <person name="Sims D."/>
            <person name="Brettin T."/>
            <person name="Detter J.C."/>
            <person name="Han C."/>
            <person name="Kuske C.R."/>
            <person name="Schmutz J."/>
            <person name="Larimer F."/>
            <person name="Land M."/>
            <person name="Hauser L."/>
            <person name="Kyrpides N."/>
            <person name="Lykidis A."/>
            <person name="Zhao J.-S."/>
            <person name="Richardson P."/>
        </authorList>
    </citation>
    <scope>NUCLEOTIDE SEQUENCE [LARGE SCALE GENOMIC DNA]</scope>
    <source>
        <strain evidence="6">ATCC 51908 / MS32</strain>
    </source>
</reference>
<dbReference type="SMART" id="SM00421">
    <property type="entry name" value="HTH_LUXR"/>
    <property type="match status" value="1"/>
</dbReference>
<sequence length="205" mass="23097">MQTLLLYTSIEWRGVIFLCDNSSIDGIYLGGGGMESSVLGNLLREVEIELALKKMHSEIEHYIKVHHNEKVIYIAESLLCDCVRTSSNHDMYPAIQYVVINELLKEVLLNKTTSDEPQSNEGECISTIELTQRQHEILHWVKLGKSNWEISTILSISIDTVKFHLRGIYKRLGVSNRVQAVQVVTASDLDSLDLGSLVNILKATN</sequence>
<dbReference type="PRINTS" id="PR00038">
    <property type="entry name" value="HTHLUXR"/>
</dbReference>
<evidence type="ECO:0000256" key="3">
    <source>
        <dbReference type="ARBA" id="ARBA00023163"/>
    </source>
</evidence>
<dbReference type="GO" id="GO:0003677">
    <property type="term" value="F:DNA binding"/>
    <property type="evidence" value="ECO:0007669"/>
    <property type="project" value="UniProtKB-KW"/>
</dbReference>
<keyword evidence="3" id="KW-0804">Transcription</keyword>
<dbReference type="EMBL" id="CP000961">
    <property type="protein sequence ID" value="ACA86275.1"/>
    <property type="molecule type" value="Genomic_DNA"/>
</dbReference>
<dbReference type="KEGG" id="swd:Swoo_1991"/>
<dbReference type="PANTHER" id="PTHR44688:SF16">
    <property type="entry name" value="DNA-BINDING TRANSCRIPTIONAL ACTIVATOR DEVR_DOSR"/>
    <property type="match status" value="1"/>
</dbReference>
<dbReference type="GO" id="GO:0006355">
    <property type="term" value="P:regulation of DNA-templated transcription"/>
    <property type="evidence" value="ECO:0007669"/>
    <property type="project" value="InterPro"/>
</dbReference>
<protein>
    <submittedName>
        <fullName evidence="5">ATP-dependent transcriptional regulator, MalT-like, LuxR family</fullName>
    </submittedName>
</protein>
<dbReference type="STRING" id="392500.Swoo_1991"/>
<dbReference type="SUPFAM" id="SSF46894">
    <property type="entry name" value="C-terminal effector domain of the bipartite response regulators"/>
    <property type="match status" value="1"/>
</dbReference>
<dbReference type="Pfam" id="PF00196">
    <property type="entry name" value="GerE"/>
    <property type="match status" value="1"/>
</dbReference>
<evidence type="ECO:0000256" key="2">
    <source>
        <dbReference type="ARBA" id="ARBA00023125"/>
    </source>
</evidence>
<evidence type="ECO:0000256" key="1">
    <source>
        <dbReference type="ARBA" id="ARBA00023015"/>
    </source>
</evidence>